<evidence type="ECO:0000256" key="5">
    <source>
        <dbReference type="ARBA" id="ARBA00022840"/>
    </source>
</evidence>
<dbReference type="InterPro" id="IPR000719">
    <property type="entry name" value="Prot_kinase_dom"/>
</dbReference>
<dbReference type="Pfam" id="PF00069">
    <property type="entry name" value="Pkinase"/>
    <property type="match status" value="1"/>
</dbReference>
<organism evidence="7 8">
    <name type="scientific">Eubacterium oxidoreducens</name>
    <dbReference type="NCBI Taxonomy" id="1732"/>
    <lineage>
        <taxon>Bacteria</taxon>
        <taxon>Bacillati</taxon>
        <taxon>Bacillota</taxon>
        <taxon>Clostridia</taxon>
        <taxon>Eubacteriales</taxon>
        <taxon>Eubacteriaceae</taxon>
        <taxon>Eubacterium</taxon>
    </lineage>
</organism>
<dbReference type="PANTHER" id="PTHR43671:SF13">
    <property type="entry name" value="SERINE_THREONINE-PROTEIN KINASE NEK2"/>
    <property type="match status" value="1"/>
</dbReference>
<keyword evidence="2" id="KW-0808">Transferase</keyword>
<keyword evidence="3" id="KW-0547">Nucleotide-binding</keyword>
<keyword evidence="4 7" id="KW-0418">Kinase</keyword>
<dbReference type="AlphaFoldDB" id="A0A1G6A030"/>
<evidence type="ECO:0000256" key="4">
    <source>
        <dbReference type="ARBA" id="ARBA00022777"/>
    </source>
</evidence>
<evidence type="ECO:0000313" key="8">
    <source>
        <dbReference type="Proteomes" id="UP000199228"/>
    </source>
</evidence>
<dbReference type="GO" id="GO:0005524">
    <property type="term" value="F:ATP binding"/>
    <property type="evidence" value="ECO:0007669"/>
    <property type="project" value="UniProtKB-KW"/>
</dbReference>
<keyword evidence="8" id="KW-1185">Reference proteome</keyword>
<dbReference type="Proteomes" id="UP000199228">
    <property type="component" value="Unassembled WGS sequence"/>
</dbReference>
<dbReference type="EC" id="2.7.11.1" evidence="1"/>
<dbReference type="STRING" id="1732.SAMN02910417_00036"/>
<dbReference type="GO" id="GO:0004674">
    <property type="term" value="F:protein serine/threonine kinase activity"/>
    <property type="evidence" value="ECO:0007669"/>
    <property type="project" value="UniProtKB-KW"/>
</dbReference>
<sequence>MYLAEHNKLKDYRAIKCISKTRSTPPSLLQEADLLKNLRHPGIPIIYDVEEDNEYYYIVEEYVQGLSLLRYFEEEQEVSQEVILDFAIQLCDILDYLHLQKPQPIFYLDLKPEHIILSGGQLKLIDFGMATIGCRKENTVGFTCEFAAPEKYSGKDMDCRTDIYELGSVLFYLIFHQYYPGKSKKYPPRRKVISKKLEKILIKMLQENPNKRYQSIQALRMDLLKLKHHGSEGRHLKKDIFIMGCAPRVGTTHIAISLVSYLNKQQSDSAVYVEENSSGLLRMLMETFMDIKESGGIIFFDHFVGIPQYGESFQVEVNAPLQVKDYGTQRLRLCMSAKDEAERELLIYVMDGSCWLWSKAAEELKELEEMFEVKVVLNSEDAVLKKRLENYLKKDVLSFNRQSNPFYLSKQRVQFWESFKKGGIVN</sequence>
<gene>
    <name evidence="7" type="ORF">SAMN02910417_00036</name>
</gene>
<name>A0A1G6A030_EUBOX</name>
<dbReference type="PANTHER" id="PTHR43671">
    <property type="entry name" value="SERINE/THREONINE-PROTEIN KINASE NEK"/>
    <property type="match status" value="1"/>
</dbReference>
<dbReference type="CDD" id="cd14014">
    <property type="entry name" value="STKc_PknB_like"/>
    <property type="match status" value="1"/>
</dbReference>
<dbReference type="EMBL" id="FMXR01000004">
    <property type="protein sequence ID" value="SDB01680.1"/>
    <property type="molecule type" value="Genomic_DNA"/>
</dbReference>
<dbReference type="PROSITE" id="PS50011">
    <property type="entry name" value="PROTEIN_KINASE_DOM"/>
    <property type="match status" value="1"/>
</dbReference>
<reference evidence="7 8" key="1">
    <citation type="submission" date="2016-10" db="EMBL/GenBank/DDBJ databases">
        <authorList>
            <person name="de Groot N.N."/>
        </authorList>
    </citation>
    <scope>NUCLEOTIDE SEQUENCE [LARGE SCALE GENOMIC DNA]</scope>
    <source>
        <strain evidence="7 8">DSM 3217</strain>
    </source>
</reference>
<dbReference type="SUPFAM" id="SSF56112">
    <property type="entry name" value="Protein kinase-like (PK-like)"/>
    <property type="match status" value="1"/>
</dbReference>
<proteinExistence type="predicted"/>
<protein>
    <recommendedName>
        <fullName evidence="1">non-specific serine/threonine protein kinase</fullName>
        <ecNumber evidence="1">2.7.11.1</ecNumber>
    </recommendedName>
</protein>
<dbReference type="InterPro" id="IPR011009">
    <property type="entry name" value="Kinase-like_dom_sf"/>
</dbReference>
<keyword evidence="7" id="KW-0723">Serine/threonine-protein kinase</keyword>
<feature type="domain" description="Protein kinase" evidence="6">
    <location>
        <begin position="1"/>
        <end position="224"/>
    </location>
</feature>
<evidence type="ECO:0000259" key="6">
    <source>
        <dbReference type="PROSITE" id="PS50011"/>
    </source>
</evidence>
<accession>A0A1G6A030</accession>
<evidence type="ECO:0000256" key="1">
    <source>
        <dbReference type="ARBA" id="ARBA00012513"/>
    </source>
</evidence>
<keyword evidence="5" id="KW-0067">ATP-binding</keyword>
<evidence type="ECO:0000256" key="3">
    <source>
        <dbReference type="ARBA" id="ARBA00022741"/>
    </source>
</evidence>
<evidence type="ECO:0000313" key="7">
    <source>
        <dbReference type="EMBL" id="SDB01680.1"/>
    </source>
</evidence>
<evidence type="ECO:0000256" key="2">
    <source>
        <dbReference type="ARBA" id="ARBA00022679"/>
    </source>
</evidence>
<dbReference type="InterPro" id="IPR050660">
    <property type="entry name" value="NEK_Ser/Thr_kinase"/>
</dbReference>
<dbReference type="Gene3D" id="1.10.510.10">
    <property type="entry name" value="Transferase(Phosphotransferase) domain 1"/>
    <property type="match status" value="1"/>
</dbReference>